<keyword evidence="1" id="KW-1133">Transmembrane helix</keyword>
<feature type="transmembrane region" description="Helical" evidence="1">
    <location>
        <begin position="483"/>
        <end position="505"/>
    </location>
</feature>
<keyword evidence="3" id="KW-1185">Reference proteome</keyword>
<dbReference type="Proteomes" id="UP000216752">
    <property type="component" value="Chromosome"/>
</dbReference>
<keyword evidence="1" id="KW-0812">Transmembrane</keyword>
<keyword evidence="1" id="KW-0472">Membrane</keyword>
<sequence length="714" mass="78678">MGIVHIHIIIEAAHIGGGFKKGGEILSTFTYNKWLIGLVIVGLLVSFTIDWQRHTVEQANSTVEMVMEYEDIMELAQIEGVRPIDMFQQFKDAGITSLGVYETTLEKLNKSGKITALPGADILHQKNTGTLTDPFWRNLIAEGKIQAEDVYVVGQDQQVFQEVMADLSRRLGPDRVTLLADGERPVLEAKANFEKVVKWNLGLSSAELAVVDKLGFYVIARPTNYTKVTPADVDSVFQRLAAVNNLSAIMFSGEEVLGYPDLLPLTAGRFRDRQLTLAMIEHPLQLQFLKQEGLTQLAAANNYQSARVYVIPKDEQVKLKAAEAIQRWALADQERNIRINLLRRYDKPEPGKTLTETNLDYVSGVKQALVAEGFSLGRAGTYNPYFPAPWLLALVVLGATAAGVLFLSLVYPFGARWQYALTAILAVLLIFPLSKGGGTLSRQMVALASASVFPALAMTWQLDRWRRLEAAGQFERPASLGKIITAGLGAVVIATFISLAGGLYLGAVLSDVRFFLEMEIFRGVKLTFVAPMLLVTIVYLTRYNLFDNVQLTDARGLWRQVTTILHYPVTMKTLLLVGMAAFAAWVYIGRSGHTAGVPILGIELKLRALLEQLLYARPRGKEFLIGHPAFLLAVMAVYRQWPRLVQYLLIVVATIAQGSLVETFAHLRTPVLMSTVRGLDGLVLGAIIGIVAVVGVYAVQAVITRLGRSTVSHE</sequence>
<feature type="transmembrane region" description="Helical" evidence="1">
    <location>
        <begin position="526"/>
        <end position="545"/>
    </location>
</feature>
<accession>A0ABZ3IQH9</accession>
<protein>
    <submittedName>
        <fullName evidence="2">Uncharacterized protein</fullName>
    </submittedName>
</protein>
<evidence type="ECO:0000313" key="2">
    <source>
        <dbReference type="EMBL" id="XFO67982.1"/>
    </source>
</evidence>
<dbReference type="InterPro" id="IPR043748">
    <property type="entry name" value="DUF5693"/>
</dbReference>
<feature type="transmembrane region" description="Helical" evidence="1">
    <location>
        <begin position="390"/>
        <end position="411"/>
    </location>
</feature>
<feature type="transmembrane region" description="Helical" evidence="1">
    <location>
        <begin position="445"/>
        <end position="463"/>
    </location>
</feature>
<organism evidence="2 3">
    <name type="scientific">Sporomusa silvacetica DSM 10669</name>
    <dbReference type="NCBI Taxonomy" id="1123289"/>
    <lineage>
        <taxon>Bacteria</taxon>
        <taxon>Bacillati</taxon>
        <taxon>Bacillota</taxon>
        <taxon>Negativicutes</taxon>
        <taxon>Selenomonadales</taxon>
        <taxon>Sporomusaceae</taxon>
        <taxon>Sporomusa</taxon>
    </lineage>
</organism>
<gene>
    <name evidence="2" type="ORF">SPSIL_042020</name>
</gene>
<feature type="transmembrane region" description="Helical" evidence="1">
    <location>
        <begin position="565"/>
        <end position="588"/>
    </location>
</feature>
<feature type="transmembrane region" description="Helical" evidence="1">
    <location>
        <begin position="647"/>
        <end position="667"/>
    </location>
</feature>
<name>A0ABZ3IQH9_9FIRM</name>
<evidence type="ECO:0000256" key="1">
    <source>
        <dbReference type="SAM" id="Phobius"/>
    </source>
</evidence>
<reference evidence="2" key="1">
    <citation type="submission" date="2024-05" db="EMBL/GenBank/DDBJ databases">
        <title>Isolation and characterization of Sporomusa carbonis sp. nov., a carboxydotrophic hydrogenogen in the genus of Sporomusa isolated from a charcoal burning pile.</title>
        <authorList>
            <person name="Boeer T."/>
            <person name="Rosenbaum F."/>
            <person name="Eysell L."/>
            <person name="Mueller V."/>
            <person name="Daniel R."/>
            <person name="Poehlein A."/>
        </authorList>
    </citation>
    <scope>NUCLEOTIDE SEQUENCE [LARGE SCALE GENOMIC DNA]</scope>
    <source>
        <strain evidence="2">DSM 10669</strain>
    </source>
</reference>
<feature type="transmembrane region" description="Helical" evidence="1">
    <location>
        <begin position="623"/>
        <end position="641"/>
    </location>
</feature>
<feature type="transmembrane region" description="Helical" evidence="1">
    <location>
        <begin position="417"/>
        <end position="433"/>
    </location>
</feature>
<feature type="transmembrane region" description="Helical" evidence="1">
    <location>
        <begin position="679"/>
        <end position="703"/>
    </location>
</feature>
<proteinExistence type="predicted"/>
<dbReference type="EMBL" id="CP155573">
    <property type="protein sequence ID" value="XFO67982.1"/>
    <property type="molecule type" value="Genomic_DNA"/>
</dbReference>
<dbReference type="Pfam" id="PF18949">
    <property type="entry name" value="DUF5693"/>
    <property type="match status" value="1"/>
</dbReference>
<evidence type="ECO:0000313" key="3">
    <source>
        <dbReference type="Proteomes" id="UP000216752"/>
    </source>
</evidence>